<dbReference type="SUPFAM" id="SSF54427">
    <property type="entry name" value="NTF2-like"/>
    <property type="match status" value="1"/>
</dbReference>
<reference evidence="7 8" key="1">
    <citation type="submission" date="2021-04" db="EMBL/GenBank/DDBJ databases">
        <title>Magnetospirillum sulfuroxidans sp. nov., a facultative chemolithoautotrophic sulfur-oxidizing alphaproteobacterium isolated from freshwater sediment and proposals for Paramagetospirillum gen. nov., and Magnetospirillaceae fam. nov.</title>
        <authorList>
            <person name="Koziaeva V."/>
            <person name="Geelhoed J.S."/>
            <person name="Sorokin D.Y."/>
            <person name="Grouzdev D.S."/>
        </authorList>
    </citation>
    <scope>NUCLEOTIDE SEQUENCE [LARGE SCALE GENOMIC DNA]</scope>
    <source>
        <strain evidence="7 8">J10</strain>
    </source>
</reference>
<dbReference type="Gene3D" id="3.10.450.240">
    <property type="match status" value="1"/>
</dbReference>
<keyword evidence="8" id="KW-1185">Reference proteome</keyword>
<dbReference type="NCBIfam" id="NF033779">
    <property type="entry name" value="Tim44_TimA_adap"/>
    <property type="match status" value="1"/>
</dbReference>
<organism evidence="7 8">
    <name type="scientific">Magnetospirillum sulfuroxidans</name>
    <dbReference type="NCBI Taxonomy" id="611300"/>
    <lineage>
        <taxon>Bacteria</taxon>
        <taxon>Pseudomonadati</taxon>
        <taxon>Pseudomonadota</taxon>
        <taxon>Alphaproteobacteria</taxon>
        <taxon>Rhodospirillales</taxon>
        <taxon>Rhodospirillaceae</taxon>
        <taxon>Magnetospirillum</taxon>
    </lineage>
</organism>
<keyword evidence="5" id="KW-1133">Transmembrane helix</keyword>
<dbReference type="InterPro" id="IPR007379">
    <property type="entry name" value="Tim44-like_dom"/>
</dbReference>
<dbReference type="InterPro" id="IPR032710">
    <property type="entry name" value="NTF2-like_dom_sf"/>
</dbReference>
<evidence type="ECO:0000256" key="5">
    <source>
        <dbReference type="SAM" id="Phobius"/>
    </source>
</evidence>
<evidence type="ECO:0000256" key="4">
    <source>
        <dbReference type="ARBA" id="ARBA00023136"/>
    </source>
</evidence>
<dbReference type="SMART" id="SM00978">
    <property type="entry name" value="Tim44"/>
    <property type="match status" value="1"/>
</dbReference>
<sequence>MDDGFHALDIVFFAVVAVFLILRLRSVLGKRTGNERPPTRWNNGPKPATDNVVDLAQARKPVDAAEPGIAPAGPISPGEAAISARDPSFSGETFLAGARMAFEMIVAAYANGDKKALRPLLADQVYQPFCEGIDARARAGEDLNCELMGIRSAEITEALLVGTVAQVTVRFVSEQINVVKDLDGRILEGDPSRITPVIDEWTFSRDTRSKDPNWQLSATRAIADDPVEDEA</sequence>
<protein>
    <submittedName>
        <fullName evidence="7">Tim44 domain-containing protein</fullName>
    </submittedName>
</protein>
<dbReference type="InterPro" id="IPR016985">
    <property type="entry name" value="UCP031890_Tim44-rel"/>
</dbReference>
<dbReference type="Pfam" id="PF04280">
    <property type="entry name" value="Tim44"/>
    <property type="match status" value="1"/>
</dbReference>
<comment type="subcellular location">
    <subcellularLocation>
        <location evidence="1">Membrane</location>
    </subcellularLocation>
</comment>
<keyword evidence="3" id="KW-0809">Transit peptide</keyword>
<evidence type="ECO:0000313" key="8">
    <source>
        <dbReference type="Proteomes" id="UP000680714"/>
    </source>
</evidence>
<proteinExistence type="inferred from homology"/>
<evidence type="ECO:0000256" key="2">
    <source>
        <dbReference type="ARBA" id="ARBA00009597"/>
    </source>
</evidence>
<keyword evidence="5" id="KW-0812">Transmembrane</keyword>
<accession>A0ABS5IEA9</accession>
<dbReference type="PANTHER" id="PTHR10721">
    <property type="entry name" value="MITOCHONDRIAL IMPORT INNER MEMBRANE TRANSLOCASE SUBUNIT TIM44"/>
    <property type="match status" value="1"/>
</dbReference>
<dbReference type="PIRSF" id="PIRSF031890">
    <property type="entry name" value="UCP031890_transporter_Tim44"/>
    <property type="match status" value="1"/>
</dbReference>
<name>A0ABS5IEA9_9PROT</name>
<keyword evidence="4 5" id="KW-0472">Membrane</keyword>
<dbReference type="Proteomes" id="UP000680714">
    <property type="component" value="Unassembled WGS sequence"/>
</dbReference>
<evidence type="ECO:0000256" key="3">
    <source>
        <dbReference type="ARBA" id="ARBA00022946"/>
    </source>
</evidence>
<feature type="transmembrane region" description="Helical" evidence="5">
    <location>
        <begin position="6"/>
        <end position="24"/>
    </location>
</feature>
<dbReference type="PANTHER" id="PTHR10721:SF1">
    <property type="entry name" value="MITOCHONDRIAL IMPORT INNER MEMBRANE TRANSLOCASE SUBUNIT TIM44"/>
    <property type="match status" value="1"/>
</dbReference>
<dbReference type="EMBL" id="JAGTUF010000013">
    <property type="protein sequence ID" value="MBR9972735.1"/>
    <property type="molecule type" value="Genomic_DNA"/>
</dbReference>
<comment type="similarity">
    <text evidence="2">Belongs to the Tim44 family.</text>
</comment>
<comment type="caution">
    <text evidence="7">The sequence shown here is derived from an EMBL/GenBank/DDBJ whole genome shotgun (WGS) entry which is preliminary data.</text>
</comment>
<evidence type="ECO:0000259" key="6">
    <source>
        <dbReference type="SMART" id="SM00978"/>
    </source>
</evidence>
<dbReference type="RefSeq" id="WP_211549795.1">
    <property type="nucleotide sequence ID" value="NZ_JAGTUF010000013.1"/>
</dbReference>
<dbReference type="InterPro" id="IPR039544">
    <property type="entry name" value="Tim44-like"/>
</dbReference>
<feature type="domain" description="Tim44-like" evidence="6">
    <location>
        <begin position="75"/>
        <end position="221"/>
    </location>
</feature>
<gene>
    <name evidence="7" type="ORF">KEC16_13505</name>
</gene>
<evidence type="ECO:0000313" key="7">
    <source>
        <dbReference type="EMBL" id="MBR9972735.1"/>
    </source>
</evidence>
<evidence type="ECO:0000256" key="1">
    <source>
        <dbReference type="ARBA" id="ARBA00004370"/>
    </source>
</evidence>